<dbReference type="Proteomes" id="UP000479293">
    <property type="component" value="Unassembled WGS sequence"/>
</dbReference>
<keyword evidence="1" id="KW-0732">Signal</keyword>
<gene>
    <name evidence="2" type="ORF">GBK04_19545</name>
</gene>
<feature type="chain" id="PRO_5028809220" evidence="1">
    <location>
        <begin position="24"/>
        <end position="167"/>
    </location>
</feature>
<evidence type="ECO:0000313" key="2">
    <source>
        <dbReference type="EMBL" id="MPR35484.1"/>
    </source>
</evidence>
<reference evidence="2 3" key="1">
    <citation type="submission" date="2019-10" db="EMBL/GenBank/DDBJ databases">
        <title>Draft Genome Sequence of Cytophagaceae sp. SJW1-29.</title>
        <authorList>
            <person name="Choi A."/>
        </authorList>
    </citation>
    <scope>NUCLEOTIDE SEQUENCE [LARGE SCALE GENOMIC DNA]</scope>
    <source>
        <strain evidence="2 3">SJW1-29</strain>
    </source>
</reference>
<proteinExistence type="predicted"/>
<name>A0A7C9FA94_9BACT</name>
<keyword evidence="3" id="KW-1185">Reference proteome</keyword>
<dbReference type="PROSITE" id="PS51257">
    <property type="entry name" value="PROKAR_LIPOPROTEIN"/>
    <property type="match status" value="1"/>
</dbReference>
<evidence type="ECO:0000313" key="3">
    <source>
        <dbReference type="Proteomes" id="UP000479293"/>
    </source>
</evidence>
<accession>A0A7C9FA94</accession>
<dbReference type="RefSeq" id="WP_152762579.1">
    <property type="nucleotide sequence ID" value="NZ_WHLY01000002.1"/>
</dbReference>
<feature type="signal peptide" evidence="1">
    <location>
        <begin position="1"/>
        <end position="23"/>
    </location>
</feature>
<dbReference type="AlphaFoldDB" id="A0A7C9FA94"/>
<comment type="caution">
    <text evidence="2">The sequence shown here is derived from an EMBL/GenBank/DDBJ whole genome shotgun (WGS) entry which is preliminary data.</text>
</comment>
<sequence length="167" mass="18242">MKQKAAIAMLVCLGGFLSSCSISSRTMKTSPDYLLLNRTDFELSDQVQAQATTTRVLGIDWNRLFRWESASIGTDLSQTTSQPTGGISAAGNDNGINIVYNVIANLPVIGSVIKGNTASYALSNLMRDTPGYDVILYPQYYRTIKGFPPFYSKTEVNVTARLGKLKN</sequence>
<protein>
    <submittedName>
        <fullName evidence="2">Uncharacterized protein</fullName>
    </submittedName>
</protein>
<evidence type="ECO:0000256" key="1">
    <source>
        <dbReference type="SAM" id="SignalP"/>
    </source>
</evidence>
<organism evidence="2 3">
    <name type="scientific">Salmonirosea aquatica</name>
    <dbReference type="NCBI Taxonomy" id="2654236"/>
    <lineage>
        <taxon>Bacteria</taxon>
        <taxon>Pseudomonadati</taxon>
        <taxon>Bacteroidota</taxon>
        <taxon>Cytophagia</taxon>
        <taxon>Cytophagales</taxon>
        <taxon>Spirosomataceae</taxon>
        <taxon>Salmonirosea</taxon>
    </lineage>
</organism>
<dbReference type="EMBL" id="WHLY01000002">
    <property type="protein sequence ID" value="MPR35484.1"/>
    <property type="molecule type" value="Genomic_DNA"/>
</dbReference>